<reference evidence="1" key="2">
    <citation type="submission" date="2020-09" db="EMBL/GenBank/DDBJ databases">
        <authorList>
            <person name="Sun Q."/>
            <person name="Zhou Y."/>
        </authorList>
    </citation>
    <scope>NUCLEOTIDE SEQUENCE</scope>
    <source>
        <strain evidence="1">CGMCC 1.15760</strain>
    </source>
</reference>
<dbReference type="Proteomes" id="UP000616608">
    <property type="component" value="Unassembled WGS sequence"/>
</dbReference>
<gene>
    <name evidence="1" type="ORF">GCM10007425_18930</name>
</gene>
<evidence type="ECO:0000313" key="2">
    <source>
        <dbReference type="Proteomes" id="UP000616608"/>
    </source>
</evidence>
<dbReference type="RefSeq" id="WP_188614800.1">
    <property type="nucleotide sequence ID" value="NZ_BMJT01000005.1"/>
</dbReference>
<protein>
    <recommendedName>
        <fullName evidence="3">DUF2225 domain-containing protein</fullName>
    </recommendedName>
</protein>
<keyword evidence="2" id="KW-1185">Reference proteome</keyword>
<dbReference type="EMBL" id="BMJT01000005">
    <property type="protein sequence ID" value="GGG24604.1"/>
    <property type="molecule type" value="Genomic_DNA"/>
</dbReference>
<reference evidence="1" key="1">
    <citation type="journal article" date="2014" name="Int. J. Syst. Evol. Microbiol.">
        <title>Complete genome sequence of Corynebacterium casei LMG S-19264T (=DSM 44701T), isolated from a smear-ripened cheese.</title>
        <authorList>
            <consortium name="US DOE Joint Genome Institute (JGI-PGF)"/>
            <person name="Walter F."/>
            <person name="Albersmeier A."/>
            <person name="Kalinowski J."/>
            <person name="Ruckert C."/>
        </authorList>
    </citation>
    <scope>NUCLEOTIDE SEQUENCE</scope>
    <source>
        <strain evidence="1">CGMCC 1.15760</strain>
    </source>
</reference>
<organism evidence="1 2">
    <name type="scientific">Lysinibacillus alkalisoli</name>
    <dbReference type="NCBI Taxonomy" id="1911548"/>
    <lineage>
        <taxon>Bacteria</taxon>
        <taxon>Bacillati</taxon>
        <taxon>Bacillota</taxon>
        <taxon>Bacilli</taxon>
        <taxon>Bacillales</taxon>
        <taxon>Bacillaceae</taxon>
        <taxon>Lysinibacillus</taxon>
    </lineage>
</organism>
<dbReference type="AlphaFoldDB" id="A0A917G626"/>
<proteinExistence type="predicted"/>
<name>A0A917G626_9BACI</name>
<evidence type="ECO:0000313" key="1">
    <source>
        <dbReference type="EMBL" id="GGG24604.1"/>
    </source>
</evidence>
<accession>A0A917G626</accession>
<dbReference type="InterPro" id="IPR018708">
    <property type="entry name" value="DUF2225"/>
</dbReference>
<dbReference type="Pfam" id="PF09986">
    <property type="entry name" value="DUF2225"/>
    <property type="match status" value="1"/>
</dbReference>
<comment type="caution">
    <text evidence="1">The sequence shown here is derived from an EMBL/GenBank/DDBJ whole genome shotgun (WGS) entry which is preliminary data.</text>
</comment>
<sequence>MELTPYYDKDITCLHCKEIFPTTKVRTKFIKVVETASDFQPIYKEVNGIYYNVHVCEHCGFSFTDDFSKYFAPGTQDLIQQEITNKWVHRSYNGERTVFQAMEAYKLALVCGTLKKEKNVAMAGLALRLGWLYRSLNNEGQEERFLTLARDYYAESYSTGDYSGTQMSEIRMLYMIAELSRRIGDIDEATRSFSRIIEKQSTATEPKIIDMAKEQWQLIREEKEKVHY</sequence>
<evidence type="ECO:0008006" key="3">
    <source>
        <dbReference type="Google" id="ProtNLM"/>
    </source>
</evidence>